<evidence type="ECO:0000256" key="2">
    <source>
        <dbReference type="PIRSR" id="PIRSR000103-1"/>
    </source>
</evidence>
<evidence type="ECO:0000259" key="4">
    <source>
        <dbReference type="Pfam" id="PF09130"/>
    </source>
</evidence>
<dbReference type="Pfam" id="PF03446">
    <property type="entry name" value="NAD_binding_2"/>
    <property type="match status" value="1"/>
</dbReference>
<keyword evidence="1" id="KW-0560">Oxidoreductase</keyword>
<organism evidence="5 6">
    <name type="scientific">Sphingomonas guangdongensis</name>
    <dbReference type="NCBI Taxonomy" id="1141890"/>
    <lineage>
        <taxon>Bacteria</taxon>
        <taxon>Pseudomonadati</taxon>
        <taxon>Pseudomonadota</taxon>
        <taxon>Alphaproteobacteria</taxon>
        <taxon>Sphingomonadales</taxon>
        <taxon>Sphingomonadaceae</taxon>
        <taxon>Sphingomonas</taxon>
    </lineage>
</organism>
<dbReference type="OrthoDB" id="4333at2"/>
<dbReference type="SUPFAM" id="SSF51735">
    <property type="entry name" value="NAD(P)-binding Rossmann-fold domains"/>
    <property type="match status" value="1"/>
</dbReference>
<accession>A0A285R2W1</accession>
<proteinExistence type="predicted"/>
<protein>
    <submittedName>
        <fullName evidence="5">3-hydroxyisobutyrate dehydrogenase</fullName>
    </submittedName>
</protein>
<dbReference type="GO" id="GO:0016491">
    <property type="term" value="F:oxidoreductase activity"/>
    <property type="evidence" value="ECO:0007669"/>
    <property type="project" value="UniProtKB-KW"/>
</dbReference>
<evidence type="ECO:0000313" key="6">
    <source>
        <dbReference type="Proteomes" id="UP000219494"/>
    </source>
</evidence>
<gene>
    <name evidence="5" type="ORF">SAMN06297144_3359</name>
</gene>
<feature type="active site" evidence="2">
    <location>
        <position position="173"/>
    </location>
</feature>
<dbReference type="Gene3D" id="3.40.50.720">
    <property type="entry name" value="NAD(P)-binding Rossmann-like Domain"/>
    <property type="match status" value="1"/>
</dbReference>
<dbReference type="Proteomes" id="UP000219494">
    <property type="component" value="Unassembled WGS sequence"/>
</dbReference>
<dbReference type="Pfam" id="PF09130">
    <property type="entry name" value="DUF1932"/>
    <property type="match status" value="1"/>
</dbReference>
<dbReference type="PIRSF" id="PIRSF000103">
    <property type="entry name" value="HIBADH"/>
    <property type="match status" value="1"/>
</dbReference>
<dbReference type="InterPro" id="IPR036291">
    <property type="entry name" value="NAD(P)-bd_dom_sf"/>
</dbReference>
<dbReference type="GO" id="GO:0050661">
    <property type="term" value="F:NADP binding"/>
    <property type="evidence" value="ECO:0007669"/>
    <property type="project" value="InterPro"/>
</dbReference>
<dbReference type="InterPro" id="IPR013328">
    <property type="entry name" value="6PGD_dom2"/>
</dbReference>
<reference evidence="5 6" key="1">
    <citation type="submission" date="2017-07" db="EMBL/GenBank/DDBJ databases">
        <authorList>
            <person name="Sun Z.S."/>
            <person name="Albrecht U."/>
            <person name="Echele G."/>
            <person name="Lee C.C."/>
        </authorList>
    </citation>
    <scope>NUCLEOTIDE SEQUENCE [LARGE SCALE GENOMIC DNA]</scope>
    <source>
        <strain evidence="5 6">CGMCC 1.12672</strain>
    </source>
</reference>
<dbReference type="EMBL" id="OBMI01000003">
    <property type="protein sequence ID" value="SOB88214.1"/>
    <property type="molecule type" value="Genomic_DNA"/>
</dbReference>
<dbReference type="InterPro" id="IPR015814">
    <property type="entry name" value="Pgluconate_DH_NAD-bd_C"/>
</dbReference>
<dbReference type="InterPro" id="IPR015815">
    <property type="entry name" value="HIBADH-related"/>
</dbReference>
<name>A0A285R2W1_9SPHN</name>
<evidence type="ECO:0000313" key="5">
    <source>
        <dbReference type="EMBL" id="SOB88214.1"/>
    </source>
</evidence>
<dbReference type="InterPro" id="IPR006115">
    <property type="entry name" value="6PGDH_NADP-bd"/>
</dbReference>
<feature type="domain" description="Phosphogluconate dehydrogenase NAD-binding putative C-terminal" evidence="4">
    <location>
        <begin position="194"/>
        <end position="264"/>
    </location>
</feature>
<dbReference type="Gene3D" id="1.10.1040.10">
    <property type="entry name" value="N-(1-d-carboxylethyl)-l-norvaline Dehydrogenase, domain 2"/>
    <property type="match status" value="1"/>
</dbReference>
<evidence type="ECO:0000256" key="1">
    <source>
        <dbReference type="ARBA" id="ARBA00023002"/>
    </source>
</evidence>
<dbReference type="AlphaFoldDB" id="A0A285R2W1"/>
<dbReference type="InterPro" id="IPR008927">
    <property type="entry name" value="6-PGluconate_DH-like_C_sf"/>
</dbReference>
<evidence type="ECO:0000259" key="3">
    <source>
        <dbReference type="Pfam" id="PF03446"/>
    </source>
</evidence>
<sequence>MESRFAIIGFGEAGRTLAADRNAGVSVSAYDRKLDSPATRDAIGHACRAADVTAVDTPADALSTATAVLSLVTADQALAAARQYAPLLAAGALWLDGNSVAPQTKRAAANAIEAAGGRYCDVAILAPVDPARRAVPLLVSGAHADKGVAALRQFGFTNVRAVAGEIGAASAIKMIRSVMVKGLEALTAECLLAAEAAGVRAEVLASLDASDRAVPWAARGDYNLDRMLVHGLRRAAEMEEVVATLDALGTGSVMSRGTAQRQHDIGALGLAPPRGLDAKLAALLPTAEEKAA</sequence>
<feature type="domain" description="6-phosphogluconate dehydrogenase NADP-binding" evidence="3">
    <location>
        <begin position="5"/>
        <end position="143"/>
    </location>
</feature>
<dbReference type="RefSeq" id="WP_097064997.1">
    <property type="nucleotide sequence ID" value="NZ_OBMI01000003.1"/>
</dbReference>
<dbReference type="SUPFAM" id="SSF48179">
    <property type="entry name" value="6-phosphogluconate dehydrogenase C-terminal domain-like"/>
    <property type="match status" value="1"/>
</dbReference>
<keyword evidence="6" id="KW-1185">Reference proteome</keyword>